<feature type="coiled-coil region" evidence="10">
    <location>
        <begin position="170"/>
        <end position="206"/>
    </location>
</feature>
<dbReference type="PROSITE" id="PS00107">
    <property type="entry name" value="PROTEIN_KINASE_ATP"/>
    <property type="match status" value="1"/>
</dbReference>
<dbReference type="GO" id="GO:0005829">
    <property type="term" value="C:cytosol"/>
    <property type="evidence" value="ECO:0007669"/>
    <property type="project" value="TreeGrafter"/>
</dbReference>
<dbReference type="PANTHER" id="PTHR24353:SF153">
    <property type="entry name" value="CAMP-DEPENDENT PROTEIN KINASE CATALYTIC SUBUNIT 1"/>
    <property type="match status" value="1"/>
</dbReference>
<dbReference type="GO" id="GO:0004691">
    <property type="term" value="F:cAMP-dependent protein kinase activity"/>
    <property type="evidence" value="ECO:0007669"/>
    <property type="project" value="UniProtKB-EC"/>
</dbReference>
<dbReference type="SUPFAM" id="SSF56112">
    <property type="entry name" value="Protein kinase-like (PK-like)"/>
    <property type="match status" value="1"/>
</dbReference>
<comment type="catalytic activity">
    <reaction evidence="7">
        <text>L-threonyl-[protein] + ATP = O-phospho-L-threonyl-[protein] + ADP + H(+)</text>
        <dbReference type="Rhea" id="RHEA:46608"/>
        <dbReference type="Rhea" id="RHEA-COMP:11060"/>
        <dbReference type="Rhea" id="RHEA-COMP:11605"/>
        <dbReference type="ChEBI" id="CHEBI:15378"/>
        <dbReference type="ChEBI" id="CHEBI:30013"/>
        <dbReference type="ChEBI" id="CHEBI:30616"/>
        <dbReference type="ChEBI" id="CHEBI:61977"/>
        <dbReference type="ChEBI" id="CHEBI:456216"/>
        <dbReference type="EC" id="2.7.11.11"/>
    </reaction>
</comment>
<evidence type="ECO:0000256" key="6">
    <source>
        <dbReference type="ARBA" id="ARBA00022840"/>
    </source>
</evidence>
<dbReference type="Proteomes" id="UP000780801">
    <property type="component" value="Unassembled WGS sequence"/>
</dbReference>
<dbReference type="Pfam" id="PF00069">
    <property type="entry name" value="Pkinase"/>
    <property type="match status" value="1"/>
</dbReference>
<keyword evidence="10" id="KW-0175">Coiled coil</keyword>
<organism evidence="13 14">
    <name type="scientific">Lunasporangiospora selenospora</name>
    <dbReference type="NCBI Taxonomy" id="979761"/>
    <lineage>
        <taxon>Eukaryota</taxon>
        <taxon>Fungi</taxon>
        <taxon>Fungi incertae sedis</taxon>
        <taxon>Mucoromycota</taxon>
        <taxon>Mortierellomycotina</taxon>
        <taxon>Mortierellomycetes</taxon>
        <taxon>Mortierellales</taxon>
        <taxon>Mortierellaceae</taxon>
        <taxon>Lunasporangiospora</taxon>
    </lineage>
</organism>
<dbReference type="GO" id="GO:0005524">
    <property type="term" value="F:ATP binding"/>
    <property type="evidence" value="ECO:0007669"/>
    <property type="project" value="UniProtKB-UniRule"/>
</dbReference>
<evidence type="ECO:0000256" key="11">
    <source>
        <dbReference type="SAM" id="MobiDB-lite"/>
    </source>
</evidence>
<feature type="binding site" evidence="9">
    <location>
        <position position="255"/>
    </location>
    <ligand>
        <name>ATP</name>
        <dbReference type="ChEBI" id="CHEBI:30616"/>
    </ligand>
</feature>
<dbReference type="OrthoDB" id="63267at2759"/>
<reference evidence="13" key="1">
    <citation type="journal article" date="2020" name="Fungal Divers.">
        <title>Resolving the Mortierellaceae phylogeny through synthesis of multi-gene phylogenetics and phylogenomics.</title>
        <authorList>
            <person name="Vandepol N."/>
            <person name="Liber J."/>
            <person name="Desiro A."/>
            <person name="Na H."/>
            <person name="Kennedy M."/>
            <person name="Barry K."/>
            <person name="Grigoriev I.V."/>
            <person name="Miller A.N."/>
            <person name="O'Donnell K."/>
            <person name="Stajich J.E."/>
            <person name="Bonito G."/>
        </authorList>
    </citation>
    <scope>NUCLEOTIDE SEQUENCE</scope>
    <source>
        <strain evidence="13">KOD1015</strain>
    </source>
</reference>
<keyword evidence="14" id="KW-1185">Reference proteome</keyword>
<evidence type="ECO:0000256" key="1">
    <source>
        <dbReference type="ARBA" id="ARBA00012444"/>
    </source>
</evidence>
<comment type="caution">
    <text evidence="13">The sequence shown here is derived from an EMBL/GenBank/DDBJ whole genome shotgun (WGS) entry which is preliminary data.</text>
</comment>
<feature type="non-terminal residue" evidence="13">
    <location>
        <position position="1"/>
    </location>
</feature>
<keyword evidence="4 9" id="KW-0547">Nucleotide-binding</keyword>
<dbReference type="EMBL" id="JAABOA010003654">
    <property type="protein sequence ID" value="KAF9578439.1"/>
    <property type="molecule type" value="Genomic_DNA"/>
</dbReference>
<accession>A0A9P6KAP0</accession>
<keyword evidence="3" id="KW-0808">Transferase</keyword>
<dbReference type="AlphaFoldDB" id="A0A9P6KAP0"/>
<dbReference type="InterPro" id="IPR017441">
    <property type="entry name" value="Protein_kinase_ATP_BS"/>
</dbReference>
<protein>
    <recommendedName>
        <fullName evidence="1">cAMP-dependent protein kinase</fullName>
        <ecNumber evidence="1">2.7.11.11</ecNumber>
    </recommendedName>
</protein>
<evidence type="ECO:0000313" key="13">
    <source>
        <dbReference type="EMBL" id="KAF9578439.1"/>
    </source>
</evidence>
<dbReference type="GO" id="GO:0005952">
    <property type="term" value="C:cAMP-dependent protein kinase complex"/>
    <property type="evidence" value="ECO:0007669"/>
    <property type="project" value="TreeGrafter"/>
</dbReference>
<dbReference type="InterPro" id="IPR011009">
    <property type="entry name" value="Kinase-like_dom_sf"/>
</dbReference>
<name>A0A9P6KAP0_9FUNG</name>
<dbReference type="PANTHER" id="PTHR24353">
    <property type="entry name" value="CYCLIC NUCLEOTIDE-DEPENDENT PROTEIN KINASE"/>
    <property type="match status" value="1"/>
</dbReference>
<gene>
    <name evidence="13" type="primary">PKA1_1</name>
    <name evidence="13" type="ORF">BGW38_005750</name>
</gene>
<evidence type="ECO:0000256" key="2">
    <source>
        <dbReference type="ARBA" id="ARBA00022527"/>
    </source>
</evidence>
<dbReference type="FunFam" id="3.30.200.20:FF:000005">
    <property type="entry name" value="cAMP-dependent protein kinase catalytic subunit"/>
    <property type="match status" value="1"/>
</dbReference>
<evidence type="ECO:0000256" key="7">
    <source>
        <dbReference type="ARBA" id="ARBA00047292"/>
    </source>
</evidence>
<feature type="compositionally biased region" description="Polar residues" evidence="11">
    <location>
        <begin position="46"/>
        <end position="59"/>
    </location>
</feature>
<feature type="coiled-coil region" evidence="10">
    <location>
        <begin position="98"/>
        <end position="125"/>
    </location>
</feature>
<dbReference type="Gene3D" id="3.30.200.20">
    <property type="entry name" value="Phosphorylase Kinase, domain 1"/>
    <property type="match status" value="1"/>
</dbReference>
<evidence type="ECO:0000256" key="3">
    <source>
        <dbReference type="ARBA" id="ARBA00022679"/>
    </source>
</evidence>
<feature type="compositionally biased region" description="Polar residues" evidence="11">
    <location>
        <begin position="74"/>
        <end position="94"/>
    </location>
</feature>
<keyword evidence="2" id="KW-0723">Serine/threonine-protein kinase</keyword>
<dbReference type="InterPro" id="IPR000719">
    <property type="entry name" value="Prot_kinase_dom"/>
</dbReference>
<evidence type="ECO:0000313" key="14">
    <source>
        <dbReference type="Proteomes" id="UP000780801"/>
    </source>
</evidence>
<evidence type="ECO:0000259" key="12">
    <source>
        <dbReference type="PROSITE" id="PS50011"/>
    </source>
</evidence>
<comment type="catalytic activity">
    <reaction evidence="8">
        <text>L-seryl-[protein] + ATP = O-phospho-L-seryl-[protein] + ADP + H(+)</text>
        <dbReference type="Rhea" id="RHEA:17989"/>
        <dbReference type="Rhea" id="RHEA-COMP:9863"/>
        <dbReference type="Rhea" id="RHEA-COMP:11604"/>
        <dbReference type="ChEBI" id="CHEBI:15378"/>
        <dbReference type="ChEBI" id="CHEBI:29999"/>
        <dbReference type="ChEBI" id="CHEBI:30616"/>
        <dbReference type="ChEBI" id="CHEBI:83421"/>
        <dbReference type="ChEBI" id="CHEBI:456216"/>
        <dbReference type="EC" id="2.7.11.11"/>
    </reaction>
</comment>
<feature type="domain" description="Protein kinase" evidence="12">
    <location>
        <begin position="226"/>
        <end position="319"/>
    </location>
</feature>
<proteinExistence type="predicted"/>
<feature type="region of interest" description="Disordered" evidence="11">
    <location>
        <begin position="46"/>
        <end position="94"/>
    </location>
</feature>
<dbReference type="EC" id="2.7.11.11" evidence="1"/>
<dbReference type="GO" id="GO:0005634">
    <property type="term" value="C:nucleus"/>
    <property type="evidence" value="ECO:0007669"/>
    <property type="project" value="TreeGrafter"/>
</dbReference>
<evidence type="ECO:0000256" key="8">
    <source>
        <dbReference type="ARBA" id="ARBA00047454"/>
    </source>
</evidence>
<evidence type="ECO:0000256" key="4">
    <source>
        <dbReference type="ARBA" id="ARBA00022741"/>
    </source>
</evidence>
<keyword evidence="5 13" id="KW-0418">Kinase</keyword>
<sequence length="319" mass="36293">SAQYRSSTSTTSSASSPSCLSTSSGLYSSGSSSGIPAYALQESILHQHQPQRRSIQGQSDHIHHTQIQPRLKHSSCSGNIGTITIDNSGSQSAEMVSADSTLSERQQLLEQQQQLEHQKQQFLLQQQQQQQQPGQQQRLQGQVADTQQQQLLQQQQTQAQVQAQAQAQAQVQAQAQAQQAQRLADLARQQQQQQQQQTLLQQQQQQQRVKQPQPAATRRKFNLEDFRIHRTLGTGSFGRVHLVQSRFNSRFYAMKVLKKSEVVRLKQVEHTNNEKMILERVEHPFLINLWGTFQDVRNLYMVMDYVVGGELFTVLRKSQ</sequence>
<feature type="non-terminal residue" evidence="13">
    <location>
        <position position="319"/>
    </location>
</feature>
<keyword evidence="6 9" id="KW-0067">ATP-binding</keyword>
<evidence type="ECO:0000256" key="5">
    <source>
        <dbReference type="ARBA" id="ARBA00022777"/>
    </source>
</evidence>
<evidence type="ECO:0000256" key="9">
    <source>
        <dbReference type="PROSITE-ProRule" id="PRU10141"/>
    </source>
</evidence>
<dbReference type="PROSITE" id="PS50011">
    <property type="entry name" value="PROTEIN_KINASE_DOM"/>
    <property type="match status" value="1"/>
</dbReference>
<evidence type="ECO:0000256" key="10">
    <source>
        <dbReference type="SAM" id="Coils"/>
    </source>
</evidence>
<feature type="region of interest" description="Disordered" evidence="11">
    <location>
        <begin position="1"/>
        <end position="32"/>
    </location>
</feature>